<feature type="region of interest" description="Disordered" evidence="1">
    <location>
        <begin position="416"/>
        <end position="438"/>
    </location>
</feature>
<dbReference type="InterPro" id="IPR035897">
    <property type="entry name" value="Toll_tir_struct_dom_sf"/>
</dbReference>
<dbReference type="SUPFAM" id="SSF52200">
    <property type="entry name" value="Toll/Interleukin receptor TIR domain"/>
    <property type="match status" value="3"/>
</dbReference>
<dbReference type="PANTHER" id="PTHR46270">
    <property type="entry name" value="ARMADILLO-TYPE FOLD-RELATED"/>
    <property type="match status" value="1"/>
</dbReference>
<protein>
    <recommendedName>
        <fullName evidence="2">TIR domain-containing protein</fullName>
    </recommendedName>
</protein>
<dbReference type="InterPro" id="IPR000157">
    <property type="entry name" value="TIR_dom"/>
</dbReference>
<sequence length="588" mass="68257">MSWVKAVWEEENGDEVEGVIPSTWISGSVLWPNSSQARKFLAERKQPSQSWCKFKLKEIKSVSDDIDECRSGRFNVETNLFKNKWKMFSWVMRLLPNSFSTTSYFTSYQSDNRQLQTLSLENDDNKVQRHIMISYARKDFKLALEIYNKLSDNGYMVWINATQKVTNFRNVVADAVKNAYLVLVLVSSHYVASEACRREVSYAVDLKTTVVSVMVQESYKEENCLILNLQPEQTLHATEENFHKKLKEIINRNQPPRNVQTKLSRGTTQSPGSDLTVSGDEEQKHIMISYNWADSKQLAHKINDELCKAKYKVWIDKNEMHGPVFGKMAEAVENADLFLMFATKHYMTSENCQMEAAYAKDLKKTIIPIKVEQGYKPNNWLGLFCAKELYYDFSNCKFEEKFNELKAGIEKLQQARQPTDVEKIPKSSEKSDENTPNDIQTKTSKEVIVAQMGSDENQRHIMISYHWSSKELAHKLYDKLCNDGYKVWIDEDHMKGNIYDQMYEAVKNAFLVLMIHSSEYGRSENCRREALLASDLKKPIIPIIGDTSYKMNGWLALLTAGKLYWDFSKGSFEDHFRNLLKEIRRYSE</sequence>
<comment type="caution">
    <text evidence="3">The sequence shown here is derived from an EMBL/GenBank/DDBJ whole genome shotgun (WGS) entry which is preliminary data.</text>
</comment>
<keyword evidence="4" id="KW-1185">Reference proteome</keyword>
<dbReference type="PROSITE" id="PS50104">
    <property type="entry name" value="TIR"/>
    <property type="match status" value="1"/>
</dbReference>
<evidence type="ECO:0000313" key="3">
    <source>
        <dbReference type="EMBL" id="CAK8680829.1"/>
    </source>
</evidence>
<name>A0ABP0FMF6_CLALP</name>
<dbReference type="Proteomes" id="UP001642483">
    <property type="component" value="Unassembled WGS sequence"/>
</dbReference>
<dbReference type="Pfam" id="PF13676">
    <property type="entry name" value="TIR_2"/>
    <property type="match status" value="3"/>
</dbReference>
<feature type="domain" description="TIR" evidence="2">
    <location>
        <begin position="457"/>
        <end position="583"/>
    </location>
</feature>
<dbReference type="EMBL" id="CAWYQH010000079">
    <property type="protein sequence ID" value="CAK8680829.1"/>
    <property type="molecule type" value="Genomic_DNA"/>
</dbReference>
<organism evidence="3 4">
    <name type="scientific">Clavelina lepadiformis</name>
    <name type="common">Light-bulb sea squirt</name>
    <name type="synonym">Ascidia lepadiformis</name>
    <dbReference type="NCBI Taxonomy" id="159417"/>
    <lineage>
        <taxon>Eukaryota</taxon>
        <taxon>Metazoa</taxon>
        <taxon>Chordata</taxon>
        <taxon>Tunicata</taxon>
        <taxon>Ascidiacea</taxon>
        <taxon>Aplousobranchia</taxon>
        <taxon>Clavelinidae</taxon>
        <taxon>Clavelina</taxon>
    </lineage>
</organism>
<feature type="region of interest" description="Disordered" evidence="1">
    <location>
        <begin position="253"/>
        <end position="278"/>
    </location>
</feature>
<proteinExistence type="predicted"/>
<gene>
    <name evidence="3" type="ORF">CVLEPA_LOCUS11068</name>
</gene>
<evidence type="ECO:0000256" key="1">
    <source>
        <dbReference type="SAM" id="MobiDB-lite"/>
    </source>
</evidence>
<reference evidence="3 4" key="1">
    <citation type="submission" date="2024-02" db="EMBL/GenBank/DDBJ databases">
        <authorList>
            <person name="Daric V."/>
            <person name="Darras S."/>
        </authorList>
    </citation>
    <scope>NUCLEOTIDE SEQUENCE [LARGE SCALE GENOMIC DNA]</scope>
</reference>
<feature type="compositionally biased region" description="Basic and acidic residues" evidence="1">
    <location>
        <begin position="419"/>
        <end position="433"/>
    </location>
</feature>
<dbReference type="PANTHER" id="PTHR46270:SF2">
    <property type="entry name" value="TIR DOMAIN-CONTAINING PROTEIN"/>
    <property type="match status" value="1"/>
</dbReference>
<dbReference type="Gene3D" id="3.40.50.10140">
    <property type="entry name" value="Toll/interleukin-1 receptor homology (TIR) domain"/>
    <property type="match status" value="3"/>
</dbReference>
<evidence type="ECO:0000313" key="4">
    <source>
        <dbReference type="Proteomes" id="UP001642483"/>
    </source>
</evidence>
<accession>A0ABP0FMF6</accession>
<feature type="compositionally biased region" description="Polar residues" evidence="1">
    <location>
        <begin position="253"/>
        <end position="276"/>
    </location>
</feature>
<evidence type="ECO:0000259" key="2">
    <source>
        <dbReference type="PROSITE" id="PS50104"/>
    </source>
</evidence>